<keyword evidence="2 6" id="KW-0812">Transmembrane</keyword>
<proteinExistence type="predicted"/>
<dbReference type="InterPro" id="IPR007267">
    <property type="entry name" value="GtrA_DPMS_TM"/>
</dbReference>
<dbReference type="PANTHER" id="PTHR10859:SF91">
    <property type="entry name" value="DOLICHYL-PHOSPHATE BETA-GLUCOSYLTRANSFERASE"/>
    <property type="match status" value="1"/>
</dbReference>
<reference evidence="9 10" key="1">
    <citation type="journal article" date="2013" name="ISME J.">
        <title>Metabolic model for the filamentous 'Candidatus Microthrix parvicella' based on genomic and metagenomic analyses.</title>
        <authorList>
            <person name="Jon McIlroy S."/>
            <person name="Kristiansen R."/>
            <person name="Albertsen M."/>
            <person name="Michael Karst S."/>
            <person name="Rossetti S."/>
            <person name="Lund Nielsen J."/>
            <person name="Tandoi V."/>
            <person name="James Seviour R."/>
            <person name="Nielsen P.H."/>
        </authorList>
    </citation>
    <scope>NUCLEOTIDE SEQUENCE [LARGE SCALE GENOMIC DNA]</scope>
    <source>
        <strain evidence="9 10">RN1</strain>
    </source>
</reference>
<dbReference type="GO" id="GO:0016020">
    <property type="term" value="C:membrane"/>
    <property type="evidence" value="ECO:0007669"/>
    <property type="project" value="UniProtKB-SubCell"/>
</dbReference>
<evidence type="ECO:0000256" key="3">
    <source>
        <dbReference type="ARBA" id="ARBA00022989"/>
    </source>
</evidence>
<dbReference type="InterPro" id="IPR001173">
    <property type="entry name" value="Glyco_trans_2-like"/>
</dbReference>
<evidence type="ECO:0000256" key="6">
    <source>
        <dbReference type="SAM" id="Phobius"/>
    </source>
</evidence>
<dbReference type="eggNOG" id="COG1215">
    <property type="taxonomic scope" value="Bacteria"/>
</dbReference>
<evidence type="ECO:0000256" key="5">
    <source>
        <dbReference type="SAM" id="MobiDB-lite"/>
    </source>
</evidence>
<dbReference type="Pfam" id="PF00535">
    <property type="entry name" value="Glycos_transf_2"/>
    <property type="match status" value="1"/>
</dbReference>
<protein>
    <submittedName>
        <fullName evidence="9">Putative Dolichyl-phosphate beta-glucosyltransferase</fullName>
        <ecNumber evidence="9">2.4.1.117</ecNumber>
    </submittedName>
</protein>
<evidence type="ECO:0000313" key="10">
    <source>
        <dbReference type="Proteomes" id="UP000018291"/>
    </source>
</evidence>
<dbReference type="HOGENOM" id="CLU_640462_0_0_11"/>
<dbReference type="EMBL" id="CANL01000005">
    <property type="protein sequence ID" value="CCM62444.1"/>
    <property type="molecule type" value="Genomic_DNA"/>
</dbReference>
<accession>R4YWB9</accession>
<gene>
    <name evidence="9" type="ORF">BN381_130002</name>
</gene>
<comment type="caution">
    <text evidence="9">The sequence shown here is derived from an EMBL/GenBank/DDBJ whole genome shotgun (WGS) entry which is preliminary data.</text>
</comment>
<feature type="transmembrane region" description="Helical" evidence="6">
    <location>
        <begin position="90"/>
        <end position="110"/>
    </location>
</feature>
<dbReference type="Gene3D" id="3.90.550.10">
    <property type="entry name" value="Spore Coat Polysaccharide Biosynthesis Protein SpsA, Chain A"/>
    <property type="match status" value="1"/>
</dbReference>
<evidence type="ECO:0000313" key="9">
    <source>
        <dbReference type="EMBL" id="CCM62444.1"/>
    </source>
</evidence>
<dbReference type="EC" id="2.4.1.117" evidence="9"/>
<feature type="transmembrane region" description="Helical" evidence="6">
    <location>
        <begin position="122"/>
        <end position="141"/>
    </location>
</feature>
<feature type="domain" description="Glycosyltransferase 2-like" evidence="7">
    <location>
        <begin position="170"/>
        <end position="336"/>
    </location>
</feature>
<keyword evidence="10" id="KW-1185">Reference proteome</keyword>
<organism evidence="9 10">
    <name type="scientific">Candidatus Neomicrothrix parvicella RN1</name>
    <dbReference type="NCBI Taxonomy" id="1229780"/>
    <lineage>
        <taxon>Bacteria</taxon>
        <taxon>Bacillati</taxon>
        <taxon>Actinomycetota</taxon>
        <taxon>Acidimicrobiia</taxon>
        <taxon>Acidimicrobiales</taxon>
        <taxon>Microthrixaceae</taxon>
        <taxon>Candidatus Neomicrothrix</taxon>
    </lineage>
</organism>
<evidence type="ECO:0000259" key="7">
    <source>
        <dbReference type="Pfam" id="PF00535"/>
    </source>
</evidence>
<sequence length="428" mass="45345">MSTLASDHPEGQLPASGPSPNRVQRFAVVGVLVTLVDLVVLVPLIRHWGIDAFTADLLSVSIATIVSLPLHRLVTLANSPTRRWFEDHAGSYLAALIGSLAVDVVVFTVFTQALDVRSVHGLVISKAVSVAAALLIRATAYRSVLGAVVRSDQFVPSEPPPLPGDVPRLSVVIPAYQEGDRIAATIDEVRSQLAGVAERGGVEVIVADDGSADETSLRATNAGADLVVTLPENQGKGAAVRAGMQAASGSTRVFLDADLAYSPDQVLKLLAQTEAGWDVVVGSRKHTATTTLVRAGRLRQLGSRAINVLTSLVLLGRYRDTQCGLKAFRADAADAIFPLTHIDRFALDIEVLYLVERKRLSLTEVPVQVANSERSTVRVFRDTARLLRDLVRIRVLARNGDYDLAPSVAGSAASSGSDSTSTVGSSAV</sequence>
<keyword evidence="4 6" id="KW-0472">Membrane</keyword>
<evidence type="ECO:0000256" key="1">
    <source>
        <dbReference type="ARBA" id="ARBA00004141"/>
    </source>
</evidence>
<comment type="subcellular location">
    <subcellularLocation>
        <location evidence="1">Membrane</location>
        <topology evidence="1">Multi-pass membrane protein</topology>
    </subcellularLocation>
</comment>
<dbReference type="AlphaFoldDB" id="R4YWB9"/>
<dbReference type="SUPFAM" id="SSF53448">
    <property type="entry name" value="Nucleotide-diphospho-sugar transferases"/>
    <property type="match status" value="1"/>
</dbReference>
<evidence type="ECO:0000256" key="2">
    <source>
        <dbReference type="ARBA" id="ARBA00022692"/>
    </source>
</evidence>
<dbReference type="RefSeq" id="WP_012223934.1">
    <property type="nucleotide sequence ID" value="NZ_HG422565.1"/>
</dbReference>
<dbReference type="GO" id="GO:0004581">
    <property type="term" value="F:dolichyl-phosphate beta-glucosyltransferase activity"/>
    <property type="evidence" value="ECO:0007669"/>
    <property type="project" value="UniProtKB-EC"/>
</dbReference>
<dbReference type="GO" id="GO:0006487">
    <property type="term" value="P:protein N-linked glycosylation"/>
    <property type="evidence" value="ECO:0007669"/>
    <property type="project" value="TreeGrafter"/>
</dbReference>
<keyword evidence="9" id="KW-0808">Transferase</keyword>
<feature type="domain" description="GtrA/DPMS transmembrane" evidence="8">
    <location>
        <begin position="25"/>
        <end position="134"/>
    </location>
</feature>
<name>R4YWB9_9ACTN</name>
<dbReference type="PANTHER" id="PTHR10859">
    <property type="entry name" value="GLYCOSYL TRANSFERASE"/>
    <property type="match status" value="1"/>
</dbReference>
<keyword evidence="9" id="KW-0328">Glycosyltransferase</keyword>
<feature type="region of interest" description="Disordered" evidence="5">
    <location>
        <begin position="408"/>
        <end position="428"/>
    </location>
</feature>
<evidence type="ECO:0000256" key="4">
    <source>
        <dbReference type="ARBA" id="ARBA00023136"/>
    </source>
</evidence>
<dbReference type="Pfam" id="PF04138">
    <property type="entry name" value="GtrA_DPMS_TM"/>
    <property type="match status" value="1"/>
</dbReference>
<feature type="transmembrane region" description="Helical" evidence="6">
    <location>
        <begin position="26"/>
        <end position="45"/>
    </location>
</feature>
<dbReference type="OrthoDB" id="2369748at2"/>
<keyword evidence="3 6" id="KW-1133">Transmembrane helix</keyword>
<dbReference type="STRING" id="1229780.BN381_130002"/>
<dbReference type="Proteomes" id="UP000018291">
    <property type="component" value="Unassembled WGS sequence"/>
</dbReference>
<evidence type="ECO:0000259" key="8">
    <source>
        <dbReference type="Pfam" id="PF04138"/>
    </source>
</evidence>
<dbReference type="InterPro" id="IPR029044">
    <property type="entry name" value="Nucleotide-diphossugar_trans"/>
</dbReference>
<dbReference type="GO" id="GO:0000271">
    <property type="term" value="P:polysaccharide biosynthetic process"/>
    <property type="evidence" value="ECO:0007669"/>
    <property type="project" value="InterPro"/>
</dbReference>
<feature type="transmembrane region" description="Helical" evidence="6">
    <location>
        <begin position="52"/>
        <end position="70"/>
    </location>
</feature>